<evidence type="ECO:0008006" key="3">
    <source>
        <dbReference type="Google" id="ProtNLM"/>
    </source>
</evidence>
<keyword evidence="2" id="KW-1185">Reference proteome</keyword>
<dbReference type="EMBL" id="JBHMBK010000021">
    <property type="protein sequence ID" value="MFB9687808.1"/>
    <property type="molecule type" value="Genomic_DNA"/>
</dbReference>
<name>A0ABV5U8T7_9PSEU</name>
<gene>
    <name evidence="1" type="ORF">ACFFTO_26825</name>
</gene>
<proteinExistence type="predicted"/>
<accession>A0ABV5U8T7</accession>
<dbReference type="Proteomes" id="UP001589535">
    <property type="component" value="Unassembled WGS sequence"/>
</dbReference>
<dbReference type="RefSeq" id="WP_378198772.1">
    <property type="nucleotide sequence ID" value="NZ_JBHMBK010000021.1"/>
</dbReference>
<comment type="caution">
    <text evidence="1">The sequence shown here is derived from an EMBL/GenBank/DDBJ whole genome shotgun (WGS) entry which is preliminary data.</text>
</comment>
<evidence type="ECO:0000313" key="1">
    <source>
        <dbReference type="EMBL" id="MFB9687808.1"/>
    </source>
</evidence>
<organism evidence="1 2">
    <name type="scientific">Amycolatopsis plumensis</name>
    <dbReference type="NCBI Taxonomy" id="236508"/>
    <lineage>
        <taxon>Bacteria</taxon>
        <taxon>Bacillati</taxon>
        <taxon>Actinomycetota</taxon>
        <taxon>Actinomycetes</taxon>
        <taxon>Pseudonocardiales</taxon>
        <taxon>Pseudonocardiaceae</taxon>
        <taxon>Amycolatopsis</taxon>
    </lineage>
</organism>
<evidence type="ECO:0000313" key="2">
    <source>
        <dbReference type="Proteomes" id="UP001589535"/>
    </source>
</evidence>
<protein>
    <recommendedName>
        <fullName evidence="3">Self-protective colicin-like immunity</fullName>
    </recommendedName>
</protein>
<sequence length="73" mass="7953">MARRRADEGDERTGEAVGQALGEVFFLLEDYPIDPDLREPGDLTDAELLDGVRAALEAVRRGSARRTDPGPEA</sequence>
<reference evidence="1 2" key="1">
    <citation type="submission" date="2024-09" db="EMBL/GenBank/DDBJ databases">
        <authorList>
            <person name="Sun Q."/>
            <person name="Mori K."/>
        </authorList>
    </citation>
    <scope>NUCLEOTIDE SEQUENCE [LARGE SCALE GENOMIC DNA]</scope>
    <source>
        <strain evidence="1 2">JCM 13852</strain>
    </source>
</reference>